<dbReference type="SUPFAM" id="SSF103481">
    <property type="entry name" value="Multidrug resistance efflux transporter EmrE"/>
    <property type="match status" value="2"/>
</dbReference>
<feature type="transmembrane region" description="Helical" evidence="1">
    <location>
        <begin position="7"/>
        <end position="29"/>
    </location>
</feature>
<dbReference type="RefSeq" id="WP_183266530.1">
    <property type="nucleotide sequence ID" value="NZ_JACHFJ010000007.1"/>
</dbReference>
<dbReference type="GO" id="GO:0016020">
    <property type="term" value="C:membrane"/>
    <property type="evidence" value="ECO:0007669"/>
    <property type="project" value="InterPro"/>
</dbReference>
<dbReference type="AlphaFoldDB" id="A0A840VCU3"/>
<accession>A0A840VCU3</accession>
<reference evidence="3 4" key="1">
    <citation type="submission" date="2020-08" db="EMBL/GenBank/DDBJ databases">
        <title>Genomic Encyclopedia of Type Strains, Phase IV (KMG-IV): sequencing the most valuable type-strain genomes for metagenomic binning, comparative biology and taxonomic classification.</title>
        <authorList>
            <person name="Goeker M."/>
        </authorList>
    </citation>
    <scope>NUCLEOTIDE SEQUENCE [LARGE SCALE GENOMIC DNA]</scope>
    <source>
        <strain evidence="3 4">DSM 27026</strain>
    </source>
</reference>
<organism evidence="3 4">
    <name type="scientific">Acidocella aromatica</name>
    <dbReference type="NCBI Taxonomy" id="1303579"/>
    <lineage>
        <taxon>Bacteria</taxon>
        <taxon>Pseudomonadati</taxon>
        <taxon>Pseudomonadota</taxon>
        <taxon>Alphaproteobacteria</taxon>
        <taxon>Acetobacterales</taxon>
        <taxon>Acidocellaceae</taxon>
        <taxon>Acidocella</taxon>
    </lineage>
</organism>
<feature type="transmembrane region" description="Helical" evidence="1">
    <location>
        <begin position="98"/>
        <end position="116"/>
    </location>
</feature>
<feature type="transmembrane region" description="Helical" evidence="1">
    <location>
        <begin position="123"/>
        <end position="145"/>
    </location>
</feature>
<feature type="transmembrane region" description="Helical" evidence="1">
    <location>
        <begin position="246"/>
        <end position="264"/>
    </location>
</feature>
<dbReference type="PANTHER" id="PTHR12715:SF4">
    <property type="entry name" value="EAMA DOMAIN-CONTAINING PROTEIN"/>
    <property type="match status" value="1"/>
</dbReference>
<dbReference type="EMBL" id="JACHFJ010000007">
    <property type="protein sequence ID" value="MBB5373526.1"/>
    <property type="molecule type" value="Genomic_DNA"/>
</dbReference>
<keyword evidence="1" id="KW-0812">Transmembrane</keyword>
<keyword evidence="1" id="KW-1133">Transmembrane helix</keyword>
<dbReference type="Proteomes" id="UP000553706">
    <property type="component" value="Unassembled WGS sequence"/>
</dbReference>
<gene>
    <name evidence="3" type="ORF">HNP71_001786</name>
</gene>
<feature type="transmembrane region" description="Helical" evidence="1">
    <location>
        <begin position="35"/>
        <end position="57"/>
    </location>
</feature>
<feature type="domain" description="EamA" evidence="2">
    <location>
        <begin position="7"/>
        <end position="141"/>
    </location>
</feature>
<sequence>MSPRLQAVLLTFFAVMLWGIAPVGTRYLLGDNHAALPGAPFAALRYGMASVCFFPWLVQALRSWSKRDLLLGALCGVLGVMGYNLPNSIGNRTVSAGMVGLLNATEPLIIVLLVSLRSRRVPGIWTFLAAVVGFAGIVLLARSAGPAEGDALGITLVLFAAFNWSCYCVLIPPLLVARSALQVSAVAMTAGTLPMLLVGAPGMSHMLAMMDATRWEISVALALGPSMIAMVAWTKGSAALGAEASGWFLYLLPVFAAGGGAMVLGEPLTAVELLGGGLILFSVFISQRGPSAR</sequence>
<feature type="transmembrane region" description="Helical" evidence="1">
    <location>
        <begin position="151"/>
        <end position="171"/>
    </location>
</feature>
<dbReference type="PANTHER" id="PTHR12715">
    <property type="entry name" value="TRANSPORTER, DRUG/METABOLITE EXPORTER FAMILY"/>
    <property type="match status" value="1"/>
</dbReference>
<feature type="transmembrane region" description="Helical" evidence="1">
    <location>
        <begin position="183"/>
        <end position="203"/>
    </location>
</feature>
<feature type="transmembrane region" description="Helical" evidence="1">
    <location>
        <begin position="69"/>
        <end position="86"/>
    </location>
</feature>
<evidence type="ECO:0000259" key="2">
    <source>
        <dbReference type="Pfam" id="PF00892"/>
    </source>
</evidence>
<keyword evidence="1" id="KW-0472">Membrane</keyword>
<dbReference type="InterPro" id="IPR037185">
    <property type="entry name" value="EmrE-like"/>
</dbReference>
<protein>
    <submittedName>
        <fullName evidence="3">Drug/metabolite transporter (DMT)-like permease</fullName>
    </submittedName>
</protein>
<dbReference type="InterPro" id="IPR052756">
    <property type="entry name" value="Alkyne_AA_exporter"/>
</dbReference>
<comment type="caution">
    <text evidence="3">The sequence shown here is derived from an EMBL/GenBank/DDBJ whole genome shotgun (WGS) entry which is preliminary data.</text>
</comment>
<evidence type="ECO:0000313" key="3">
    <source>
        <dbReference type="EMBL" id="MBB5373526.1"/>
    </source>
</evidence>
<feature type="domain" description="EamA" evidence="2">
    <location>
        <begin position="152"/>
        <end position="285"/>
    </location>
</feature>
<dbReference type="InterPro" id="IPR000620">
    <property type="entry name" value="EamA_dom"/>
</dbReference>
<evidence type="ECO:0000313" key="4">
    <source>
        <dbReference type="Proteomes" id="UP000553706"/>
    </source>
</evidence>
<feature type="transmembrane region" description="Helical" evidence="1">
    <location>
        <begin position="215"/>
        <end position="234"/>
    </location>
</feature>
<evidence type="ECO:0000256" key="1">
    <source>
        <dbReference type="SAM" id="Phobius"/>
    </source>
</evidence>
<proteinExistence type="predicted"/>
<feature type="transmembrane region" description="Helical" evidence="1">
    <location>
        <begin position="270"/>
        <end position="286"/>
    </location>
</feature>
<name>A0A840VCU3_9PROT</name>
<dbReference type="Pfam" id="PF00892">
    <property type="entry name" value="EamA"/>
    <property type="match status" value="2"/>
</dbReference>
<keyword evidence="4" id="KW-1185">Reference proteome</keyword>